<sequence length="335" mass="35067" precursor="true">MTRARLRAPYGRGCALLAGGLAAAVALTGGSLGEPPGSRGPADDAGAVRLLRAAADAARRVPYRGRRYLTVGDARTTSTVVHTPGTGTAYGSVLSPDGIAADPPSGPVLSALLRNYTVRRAAGTRLLGRAAHLVEAHRDGGRVAGRFWLDAATGLLLRRDLFDVQGRRVVESGFSRLTIGSGGPQLAARLPSGIWPDRLGPAARAALRDRGWPLPETLPGRFRLFDARRAADGAVHLGFSDGLAALSVFVQPGRLAPGSLSGWHRFGQGLFVRDDDLLHHWAITSGAGYVLTVVTEAPASTAVSVAAGLRPRRDAVGARLSRGARRLGSWLDPLD</sequence>
<gene>
    <name evidence="3" type="primary">mucB</name>
    <name evidence="3" type="ORF">BTM25_35140</name>
</gene>
<evidence type="ECO:0000259" key="2">
    <source>
        <dbReference type="Pfam" id="PF03888"/>
    </source>
</evidence>
<dbReference type="Proteomes" id="UP000242367">
    <property type="component" value="Unassembled WGS sequence"/>
</dbReference>
<dbReference type="Gene3D" id="2.50.20.10">
    <property type="entry name" value="Lipoprotein localisation LolA/LolB/LppX"/>
    <property type="match status" value="1"/>
</dbReference>
<feature type="signal peptide" evidence="1">
    <location>
        <begin position="1"/>
        <end position="23"/>
    </location>
</feature>
<proteinExistence type="predicted"/>
<dbReference type="GO" id="GO:0045152">
    <property type="term" value="F:antisigma factor binding"/>
    <property type="evidence" value="ECO:0007669"/>
    <property type="project" value="TreeGrafter"/>
</dbReference>
<dbReference type="EMBL" id="MTBP01000002">
    <property type="protein sequence ID" value="POM24876.1"/>
    <property type="molecule type" value="Genomic_DNA"/>
</dbReference>
<dbReference type="PANTHER" id="PTHR38782">
    <property type="match status" value="1"/>
</dbReference>
<feature type="chain" id="PRO_5039729647" evidence="1">
    <location>
        <begin position="24"/>
        <end position="335"/>
    </location>
</feature>
<evidence type="ECO:0000256" key="1">
    <source>
        <dbReference type="SAM" id="SignalP"/>
    </source>
</evidence>
<dbReference type="AlphaFoldDB" id="A0A2P4UIL8"/>
<dbReference type="RefSeq" id="WP_103563951.1">
    <property type="nucleotide sequence ID" value="NZ_MTBP01000002.1"/>
</dbReference>
<feature type="domain" description="MucB/RseB N-terminal" evidence="2">
    <location>
        <begin position="110"/>
        <end position="181"/>
    </location>
</feature>
<reference evidence="3 4" key="1">
    <citation type="journal article" date="2017" name="Chemistry">
        <title>Isolation, Biosynthesis and Chemical Modifications of Rubterolones A-F: Rare Tropolone Alkaloids from Actinomadura sp. 5-2.</title>
        <authorList>
            <person name="Guo H."/>
            <person name="Benndorf R."/>
            <person name="Leichnitz D."/>
            <person name="Klassen J.L."/>
            <person name="Vollmers J."/>
            <person name="Gorls H."/>
            <person name="Steinacker M."/>
            <person name="Weigel C."/>
            <person name="Dahse H.M."/>
            <person name="Kaster A.K."/>
            <person name="de Beer Z.W."/>
            <person name="Poulsen M."/>
            <person name="Beemelmanns C."/>
        </authorList>
    </citation>
    <scope>NUCLEOTIDE SEQUENCE [LARGE SCALE GENOMIC DNA]</scope>
    <source>
        <strain evidence="3 4">5-2</strain>
    </source>
</reference>
<keyword evidence="1" id="KW-0732">Signal</keyword>
<organism evidence="3 4">
    <name type="scientific">Actinomadura rubteroloni</name>
    <dbReference type="NCBI Taxonomy" id="1926885"/>
    <lineage>
        <taxon>Bacteria</taxon>
        <taxon>Bacillati</taxon>
        <taxon>Actinomycetota</taxon>
        <taxon>Actinomycetes</taxon>
        <taxon>Streptosporangiales</taxon>
        <taxon>Thermomonosporaceae</taxon>
        <taxon>Actinomadura</taxon>
    </lineage>
</organism>
<keyword evidence="4" id="KW-1185">Reference proteome</keyword>
<evidence type="ECO:0000313" key="4">
    <source>
        <dbReference type="Proteomes" id="UP000242367"/>
    </source>
</evidence>
<dbReference type="PANTHER" id="PTHR38782:SF1">
    <property type="entry name" value="SIGMA-E FACTOR REGULATORY PROTEIN RSEB"/>
    <property type="match status" value="1"/>
</dbReference>
<comment type="caution">
    <text evidence="3">The sequence shown here is derived from an EMBL/GenBank/DDBJ whole genome shotgun (WGS) entry which is preliminary data.</text>
</comment>
<dbReference type="InterPro" id="IPR038484">
    <property type="entry name" value="MucB/RseB_C_sf"/>
</dbReference>
<dbReference type="GO" id="GO:0030288">
    <property type="term" value="C:outer membrane-bounded periplasmic space"/>
    <property type="evidence" value="ECO:0007669"/>
    <property type="project" value="TreeGrafter"/>
</dbReference>
<dbReference type="InterPro" id="IPR005588">
    <property type="entry name" value="MucB_RseB"/>
</dbReference>
<name>A0A2P4UIL8_9ACTN</name>
<dbReference type="GO" id="GO:0032885">
    <property type="term" value="P:regulation of polysaccharide biosynthetic process"/>
    <property type="evidence" value="ECO:0007669"/>
    <property type="project" value="TreeGrafter"/>
</dbReference>
<evidence type="ECO:0000313" key="3">
    <source>
        <dbReference type="EMBL" id="POM24876.1"/>
    </source>
</evidence>
<protein>
    <submittedName>
        <fullName evidence="3">Sigma factor AlgU regulatory protein MucB</fullName>
    </submittedName>
</protein>
<accession>A0A2P4UIL8</accession>
<dbReference type="Pfam" id="PF03888">
    <property type="entry name" value="MucB_RseB"/>
    <property type="match status" value="1"/>
</dbReference>
<dbReference type="Gene3D" id="3.30.200.100">
    <property type="entry name" value="MucB/RseB, C-terminal domain"/>
    <property type="match status" value="1"/>
</dbReference>
<dbReference type="InterPro" id="IPR033434">
    <property type="entry name" value="MucB/RseB_N"/>
</dbReference>